<dbReference type="InterPro" id="IPR036412">
    <property type="entry name" value="HAD-like_sf"/>
</dbReference>
<dbReference type="GO" id="GO:0005829">
    <property type="term" value="C:cytosol"/>
    <property type="evidence" value="ECO:0007669"/>
    <property type="project" value="TreeGrafter"/>
</dbReference>
<dbReference type="GO" id="GO:0016791">
    <property type="term" value="F:phosphatase activity"/>
    <property type="evidence" value="ECO:0007669"/>
    <property type="project" value="UniProtKB-ARBA"/>
</dbReference>
<keyword evidence="1 2" id="KW-0378">Hydrolase</keyword>
<comment type="caution">
    <text evidence="2">The sequence shown here is derived from an EMBL/GenBank/DDBJ whole genome shotgun (WGS) entry which is preliminary data.</text>
</comment>
<dbReference type="RefSeq" id="WP_153822396.1">
    <property type="nucleotide sequence ID" value="NZ_WJIE01000008.1"/>
</dbReference>
<dbReference type="GO" id="GO:0000287">
    <property type="term" value="F:magnesium ion binding"/>
    <property type="evidence" value="ECO:0007669"/>
    <property type="project" value="TreeGrafter"/>
</dbReference>
<dbReference type="EMBL" id="WJIE01000008">
    <property type="protein sequence ID" value="MRG95580.1"/>
    <property type="molecule type" value="Genomic_DNA"/>
</dbReference>
<proteinExistence type="predicted"/>
<reference evidence="2 3" key="1">
    <citation type="submission" date="2019-10" db="EMBL/GenBank/DDBJ databases">
        <title>A soil myxobacterium in the family Polyangiaceae.</title>
        <authorList>
            <person name="Li Y."/>
            <person name="Wang J."/>
        </authorList>
    </citation>
    <scope>NUCLEOTIDE SEQUENCE [LARGE SCALE GENOMIC DNA]</scope>
    <source>
        <strain evidence="2 3">DSM 14734</strain>
    </source>
</reference>
<dbReference type="OrthoDB" id="5498330at2"/>
<dbReference type="InterPro" id="IPR023214">
    <property type="entry name" value="HAD_sf"/>
</dbReference>
<name>A0A6N7PYM8_9BACT</name>
<dbReference type="AlphaFoldDB" id="A0A6N7PYM8"/>
<gene>
    <name evidence="2" type="ORF">GF068_27225</name>
</gene>
<dbReference type="SUPFAM" id="SSF56784">
    <property type="entry name" value="HAD-like"/>
    <property type="match status" value="1"/>
</dbReference>
<dbReference type="Pfam" id="PF08282">
    <property type="entry name" value="Hydrolase_3"/>
    <property type="match status" value="1"/>
</dbReference>
<dbReference type="Gene3D" id="3.40.50.1000">
    <property type="entry name" value="HAD superfamily/HAD-like"/>
    <property type="match status" value="1"/>
</dbReference>
<dbReference type="Proteomes" id="UP000440224">
    <property type="component" value="Unassembled WGS sequence"/>
</dbReference>
<accession>A0A6N7PYM8</accession>
<protein>
    <submittedName>
        <fullName evidence="2">HAD hydrolase family protein</fullName>
    </submittedName>
</protein>
<evidence type="ECO:0000313" key="2">
    <source>
        <dbReference type="EMBL" id="MRG95580.1"/>
    </source>
</evidence>
<dbReference type="PANTHER" id="PTHR10000">
    <property type="entry name" value="PHOSPHOSERINE PHOSPHATASE"/>
    <property type="match status" value="1"/>
</dbReference>
<evidence type="ECO:0000313" key="3">
    <source>
        <dbReference type="Proteomes" id="UP000440224"/>
    </source>
</evidence>
<dbReference type="Gene3D" id="3.30.70.1410">
    <property type="entry name" value="yhjk (haloacid dehalogenase-like hydrolase protein) domain"/>
    <property type="match status" value="1"/>
</dbReference>
<evidence type="ECO:0000256" key="1">
    <source>
        <dbReference type="ARBA" id="ARBA00022801"/>
    </source>
</evidence>
<keyword evidence="3" id="KW-1185">Reference proteome</keyword>
<dbReference type="PANTHER" id="PTHR10000:SF57">
    <property type="entry name" value="KANOSAMINE-6-PHOSPHATE PHOSPHATASE"/>
    <property type="match status" value="1"/>
</dbReference>
<organism evidence="2 3">
    <name type="scientific">Polyangium spumosum</name>
    <dbReference type="NCBI Taxonomy" id="889282"/>
    <lineage>
        <taxon>Bacteria</taxon>
        <taxon>Pseudomonadati</taxon>
        <taxon>Myxococcota</taxon>
        <taxon>Polyangia</taxon>
        <taxon>Polyangiales</taxon>
        <taxon>Polyangiaceae</taxon>
        <taxon>Polyangium</taxon>
    </lineage>
</organism>
<sequence>MPPLGDRRMYLPRIAAPRWVVFADFDETYLAHDGSPERRRDRRSLEQLLLEEAASLGLVFGWVADGPIDLVAATVGTHGLRVVPHFIASSWGAELDFFSREEGRRPVAEWDARVAQSGFSRARVEGAIDDLLRRGIPLVRREQAGRRIDSYMFQPNGRGPRPEITSTVHKVAERHGIGVHVYPCHPALGEPSGAHDVDFVPRGVGKRQVVDFILDRLGVPRSRAFGFGDDVGDVDMLSAVEHGYLVDNATDDARRRFSRTAGASYARGILDVIERRVAPEGDASRPPLGQAKPGQFTP</sequence>